<protein>
    <recommendedName>
        <fullName evidence="4">Secreted protein</fullName>
    </recommendedName>
</protein>
<keyword evidence="1" id="KW-0732">Signal</keyword>
<proteinExistence type="predicted"/>
<reference evidence="2 3" key="1">
    <citation type="journal article" date="2023" name="Arcadia Sci">
        <title>De novo assembly of a long-read Amblyomma americanum tick genome.</title>
        <authorList>
            <person name="Chou S."/>
            <person name="Poskanzer K.E."/>
            <person name="Rollins M."/>
            <person name="Thuy-Boun P.S."/>
        </authorList>
    </citation>
    <scope>NUCLEOTIDE SEQUENCE [LARGE SCALE GENOMIC DNA]</scope>
    <source>
        <strain evidence="2">F_SG_1</strain>
        <tissue evidence="2">Salivary glands</tissue>
    </source>
</reference>
<accession>A0AAQ4CZE8</accession>
<evidence type="ECO:0000313" key="2">
    <source>
        <dbReference type="EMBL" id="KAK8755588.1"/>
    </source>
</evidence>
<feature type="signal peptide" evidence="1">
    <location>
        <begin position="1"/>
        <end position="26"/>
    </location>
</feature>
<evidence type="ECO:0008006" key="4">
    <source>
        <dbReference type="Google" id="ProtNLM"/>
    </source>
</evidence>
<gene>
    <name evidence="2" type="ORF">V5799_001711</name>
</gene>
<sequence>MKHSPFVFFQVFLVLQFPWNTPTADSLQLWTLPNATRPDSWTKPPFLDEIVKFGWQPEPYTSAHPAISVGSAGYNLQPDCVFLGHDTAFNMKHSPFVSFQVFLVLQFPWNTPTADSLQLWTLPNATRPDSWTKPPFLDEIVKFGWQPEPYTSAHPAISVGSAGYNLQPDSVFLGHDTAFNMKHSPFVFFQVSYNDDPLSAKTSNRFLFVVSCPRHWLHVLTGCKTRMALCISSILLALSGDVESNPGPPGTDQESVLATVLETVQRIESGQEVSGMTYAP</sequence>
<dbReference type="Proteomes" id="UP001321473">
    <property type="component" value="Unassembled WGS sequence"/>
</dbReference>
<keyword evidence="3" id="KW-1185">Reference proteome</keyword>
<dbReference type="AlphaFoldDB" id="A0AAQ4CZE8"/>
<comment type="caution">
    <text evidence="2">The sequence shown here is derived from an EMBL/GenBank/DDBJ whole genome shotgun (WGS) entry which is preliminary data.</text>
</comment>
<organism evidence="2 3">
    <name type="scientific">Amblyomma americanum</name>
    <name type="common">Lone star tick</name>
    <dbReference type="NCBI Taxonomy" id="6943"/>
    <lineage>
        <taxon>Eukaryota</taxon>
        <taxon>Metazoa</taxon>
        <taxon>Ecdysozoa</taxon>
        <taxon>Arthropoda</taxon>
        <taxon>Chelicerata</taxon>
        <taxon>Arachnida</taxon>
        <taxon>Acari</taxon>
        <taxon>Parasitiformes</taxon>
        <taxon>Ixodida</taxon>
        <taxon>Ixodoidea</taxon>
        <taxon>Ixodidae</taxon>
        <taxon>Amblyomminae</taxon>
        <taxon>Amblyomma</taxon>
    </lineage>
</organism>
<dbReference type="EMBL" id="JARKHS020036613">
    <property type="protein sequence ID" value="KAK8755588.1"/>
    <property type="molecule type" value="Genomic_DNA"/>
</dbReference>
<evidence type="ECO:0000256" key="1">
    <source>
        <dbReference type="SAM" id="SignalP"/>
    </source>
</evidence>
<name>A0AAQ4CZE8_AMBAM</name>
<feature type="chain" id="PRO_5042856618" description="Secreted protein" evidence="1">
    <location>
        <begin position="27"/>
        <end position="280"/>
    </location>
</feature>
<evidence type="ECO:0000313" key="3">
    <source>
        <dbReference type="Proteomes" id="UP001321473"/>
    </source>
</evidence>